<dbReference type="Pfam" id="PF13707">
    <property type="entry name" value="RloB"/>
    <property type="match status" value="1"/>
</dbReference>
<dbReference type="RefSeq" id="WP_034361239.1">
    <property type="nucleotide sequence ID" value="NZ_CAJUDB010000021.1"/>
</dbReference>
<keyword evidence="3" id="KW-1185">Reference proteome</keyword>
<feature type="compositionally biased region" description="Basic residues" evidence="1">
    <location>
        <begin position="8"/>
        <end position="20"/>
    </location>
</feature>
<dbReference type="EMBL" id="JRMQ02000004">
    <property type="protein sequence ID" value="TLE02034.1"/>
    <property type="molecule type" value="Genomic_DNA"/>
</dbReference>
<dbReference type="STRING" id="425400.LS65_03225"/>
<evidence type="ECO:0000313" key="3">
    <source>
        <dbReference type="Proteomes" id="UP000029707"/>
    </source>
</evidence>
<evidence type="ECO:0000256" key="1">
    <source>
        <dbReference type="SAM" id="MobiDB-lite"/>
    </source>
</evidence>
<dbReference type="InterPro" id="IPR025591">
    <property type="entry name" value="RloB"/>
</dbReference>
<sequence length="217" mass="25175">MGSDDLFKKRKARAQKSHKRNTKNLLPKQVILIVCEGEKTEKNYFETLKKQLNLTNANIIIDPDSNPSPSNVVKYAKQKLEQNPNEYDEIYCVFDRDRHRDFNEALNMVKDTIIQTIVSDPCFEFWILLHFTKTSKIFGESGGSPCKKVQEEKAFRENVKNYAKDYDFKEIITQHLETAINNAKEINSQNEAQRQTPYTQVVVLVERLQELAGDKKG</sequence>
<dbReference type="OrthoDB" id="9796523at2"/>
<evidence type="ECO:0000313" key="2">
    <source>
        <dbReference type="EMBL" id="TLE02034.1"/>
    </source>
</evidence>
<name>A0A4U8TNT7_9HELI</name>
<feature type="region of interest" description="Disordered" evidence="1">
    <location>
        <begin position="1"/>
        <end position="20"/>
    </location>
</feature>
<dbReference type="AlphaFoldDB" id="A0A4U8TNT7"/>
<protein>
    <submittedName>
        <fullName evidence="2">RloB domain-containing protein</fullName>
    </submittedName>
</protein>
<dbReference type="Proteomes" id="UP000029707">
    <property type="component" value="Unassembled WGS sequence"/>
</dbReference>
<accession>A0A4U8TNT7</accession>
<gene>
    <name evidence="2" type="ORF">LS65_004225</name>
</gene>
<comment type="caution">
    <text evidence="2">The sequence shown here is derived from an EMBL/GenBank/DDBJ whole genome shotgun (WGS) entry which is preliminary data.</text>
</comment>
<proteinExistence type="predicted"/>
<reference evidence="2 3" key="1">
    <citation type="journal article" date="2014" name="Genome Announc.">
        <title>Draft genome sequences of eight enterohepatic helicobacter species isolated from both laboratory and wild rodents.</title>
        <authorList>
            <person name="Sheh A."/>
            <person name="Shen Z."/>
            <person name="Fox J.G."/>
        </authorList>
    </citation>
    <scope>NUCLEOTIDE SEQUENCE [LARGE SCALE GENOMIC DNA]</scope>
    <source>
        <strain evidence="2 3">MIT 01-6451</strain>
    </source>
</reference>
<organism evidence="2 3">
    <name type="scientific">Helicobacter japonicus</name>
    <dbReference type="NCBI Taxonomy" id="425400"/>
    <lineage>
        <taxon>Bacteria</taxon>
        <taxon>Pseudomonadati</taxon>
        <taxon>Campylobacterota</taxon>
        <taxon>Epsilonproteobacteria</taxon>
        <taxon>Campylobacterales</taxon>
        <taxon>Helicobacteraceae</taxon>
        <taxon>Helicobacter</taxon>
    </lineage>
</organism>